<accession>A0AAD7DW98</accession>
<feature type="non-terminal residue" evidence="1">
    <location>
        <position position="105"/>
    </location>
</feature>
<sequence>MGMAVLRQAVIASLSGTCAVWANTSSRPFFVSFHSSSSFHSFYNRFSRGASNCCRKRGHRGGGCAQRPCNGTRRSLSSAHHLGFMDSTRFVGQCDRSECSRPSAY</sequence>
<reference evidence="1" key="1">
    <citation type="submission" date="2023-03" db="EMBL/GenBank/DDBJ databases">
        <title>Massive genome expansion in bonnet fungi (Mycena s.s.) driven by repeated elements and novel gene families across ecological guilds.</title>
        <authorList>
            <consortium name="Lawrence Berkeley National Laboratory"/>
            <person name="Harder C.B."/>
            <person name="Miyauchi S."/>
            <person name="Viragh M."/>
            <person name="Kuo A."/>
            <person name="Thoen E."/>
            <person name="Andreopoulos B."/>
            <person name="Lu D."/>
            <person name="Skrede I."/>
            <person name="Drula E."/>
            <person name="Henrissat B."/>
            <person name="Morin E."/>
            <person name="Kohler A."/>
            <person name="Barry K."/>
            <person name="LaButti K."/>
            <person name="Morin E."/>
            <person name="Salamov A."/>
            <person name="Lipzen A."/>
            <person name="Mereny Z."/>
            <person name="Hegedus B."/>
            <person name="Baldrian P."/>
            <person name="Stursova M."/>
            <person name="Weitz H."/>
            <person name="Taylor A."/>
            <person name="Grigoriev I.V."/>
            <person name="Nagy L.G."/>
            <person name="Martin F."/>
            <person name="Kauserud H."/>
        </authorList>
    </citation>
    <scope>NUCLEOTIDE SEQUENCE</scope>
    <source>
        <strain evidence="1">CBHHK182m</strain>
    </source>
</reference>
<evidence type="ECO:0000313" key="2">
    <source>
        <dbReference type="Proteomes" id="UP001215598"/>
    </source>
</evidence>
<dbReference type="EMBL" id="JARKIB010000552">
    <property type="protein sequence ID" value="KAJ7700556.1"/>
    <property type="molecule type" value="Genomic_DNA"/>
</dbReference>
<dbReference type="AlphaFoldDB" id="A0AAD7DW98"/>
<comment type="caution">
    <text evidence="1">The sequence shown here is derived from an EMBL/GenBank/DDBJ whole genome shotgun (WGS) entry which is preliminary data.</text>
</comment>
<keyword evidence="2" id="KW-1185">Reference proteome</keyword>
<proteinExistence type="predicted"/>
<dbReference type="Proteomes" id="UP001215598">
    <property type="component" value="Unassembled WGS sequence"/>
</dbReference>
<name>A0AAD7DW98_9AGAR</name>
<organism evidence="1 2">
    <name type="scientific">Mycena metata</name>
    <dbReference type="NCBI Taxonomy" id="1033252"/>
    <lineage>
        <taxon>Eukaryota</taxon>
        <taxon>Fungi</taxon>
        <taxon>Dikarya</taxon>
        <taxon>Basidiomycota</taxon>
        <taxon>Agaricomycotina</taxon>
        <taxon>Agaricomycetes</taxon>
        <taxon>Agaricomycetidae</taxon>
        <taxon>Agaricales</taxon>
        <taxon>Marasmiineae</taxon>
        <taxon>Mycenaceae</taxon>
        <taxon>Mycena</taxon>
    </lineage>
</organism>
<protein>
    <submittedName>
        <fullName evidence="1">Uncharacterized protein</fullName>
    </submittedName>
</protein>
<gene>
    <name evidence="1" type="ORF">B0H16DRAFT_1642569</name>
</gene>
<evidence type="ECO:0000313" key="1">
    <source>
        <dbReference type="EMBL" id="KAJ7700556.1"/>
    </source>
</evidence>